<feature type="domain" description="NTP pyrophosphohydrolase MazG-like" evidence="1">
    <location>
        <begin position="59"/>
        <end position="117"/>
    </location>
</feature>
<evidence type="ECO:0000313" key="2">
    <source>
        <dbReference type="EMBL" id="GAA0735192.1"/>
    </source>
</evidence>
<comment type="caution">
    <text evidence="2">The sequence shown here is derived from an EMBL/GenBank/DDBJ whole genome shotgun (WGS) entry which is preliminary data.</text>
</comment>
<reference evidence="2 3" key="1">
    <citation type="journal article" date="2019" name="Int. J. Syst. Evol. Microbiol.">
        <title>The Global Catalogue of Microorganisms (GCM) 10K type strain sequencing project: providing services to taxonomists for standard genome sequencing and annotation.</title>
        <authorList>
            <consortium name="The Broad Institute Genomics Platform"/>
            <consortium name="The Broad Institute Genome Sequencing Center for Infectious Disease"/>
            <person name="Wu L."/>
            <person name="Ma J."/>
        </authorList>
    </citation>
    <scope>NUCLEOTIDE SEQUENCE [LARGE SCALE GENOMIC DNA]</scope>
    <source>
        <strain evidence="2 3">JCM 1407</strain>
    </source>
</reference>
<dbReference type="SUPFAM" id="SSF101386">
    <property type="entry name" value="all-alpha NTP pyrophosphatases"/>
    <property type="match status" value="1"/>
</dbReference>
<accession>A0ABN1JBN1</accession>
<protein>
    <submittedName>
        <fullName evidence="2">MazG nucleotide pyrophosphohydrolase domain-containing protein</fullName>
    </submittedName>
</protein>
<dbReference type="Pfam" id="PF03819">
    <property type="entry name" value="MazG"/>
    <property type="match status" value="1"/>
</dbReference>
<keyword evidence="3" id="KW-1185">Reference proteome</keyword>
<evidence type="ECO:0000313" key="3">
    <source>
        <dbReference type="Proteomes" id="UP001501510"/>
    </source>
</evidence>
<dbReference type="Proteomes" id="UP001501510">
    <property type="component" value="Unassembled WGS sequence"/>
</dbReference>
<dbReference type="PANTHER" id="PTHR42702:SF1">
    <property type="entry name" value="REGULATORY PROTEIN FOR BETA-LACTAMASE"/>
    <property type="match status" value="1"/>
</dbReference>
<sequence length="125" mass="14570">MKNKDTANIEVKNLIKDAYYNSKKHGFWEDVDVNKLRPFFKNKGGILNIQDVNSLSNRLMLITGEVSEAHEALRKKDYENFKEELADIILRVSDLAGGLDIDLEEELKKKMEKNKNRPYKHGKEF</sequence>
<dbReference type="PANTHER" id="PTHR42702">
    <property type="entry name" value="NUCLEOTIDE PYROPHOSPHOHYDROLASE"/>
    <property type="match status" value="1"/>
</dbReference>
<gene>
    <name evidence="2" type="ORF">GCM10008906_08570</name>
</gene>
<evidence type="ECO:0000259" key="1">
    <source>
        <dbReference type="Pfam" id="PF03819"/>
    </source>
</evidence>
<dbReference type="EMBL" id="BAAACG010000006">
    <property type="protein sequence ID" value="GAA0735192.1"/>
    <property type="molecule type" value="Genomic_DNA"/>
</dbReference>
<dbReference type="InterPro" id="IPR004518">
    <property type="entry name" value="MazG-like_dom"/>
</dbReference>
<name>A0ABN1JBN1_9CLOT</name>
<proteinExistence type="predicted"/>
<dbReference type="RefSeq" id="WP_343759214.1">
    <property type="nucleotide sequence ID" value="NZ_BAAACG010000006.1"/>
</dbReference>
<dbReference type="Gene3D" id="1.10.287.1080">
    <property type="entry name" value="MazG-like"/>
    <property type="match status" value="1"/>
</dbReference>
<organism evidence="2 3">
    <name type="scientific">Clostridium oceanicum</name>
    <dbReference type="NCBI Taxonomy" id="1543"/>
    <lineage>
        <taxon>Bacteria</taxon>
        <taxon>Bacillati</taxon>
        <taxon>Bacillota</taxon>
        <taxon>Clostridia</taxon>
        <taxon>Eubacteriales</taxon>
        <taxon>Clostridiaceae</taxon>
        <taxon>Clostridium</taxon>
    </lineage>
</organism>